<keyword evidence="2" id="KW-1185">Reference proteome</keyword>
<protein>
    <submittedName>
        <fullName evidence="1">Uncharacterized protein</fullName>
    </submittedName>
</protein>
<name>A0ABT6R921_9BACT</name>
<gene>
    <name evidence="1" type="ORF">QJ048_01325</name>
</gene>
<organism evidence="1 2">
    <name type="scientific">Pinibacter soli</name>
    <dbReference type="NCBI Taxonomy" id="3044211"/>
    <lineage>
        <taxon>Bacteria</taxon>
        <taxon>Pseudomonadati</taxon>
        <taxon>Bacteroidota</taxon>
        <taxon>Chitinophagia</taxon>
        <taxon>Chitinophagales</taxon>
        <taxon>Chitinophagaceae</taxon>
        <taxon>Pinibacter</taxon>
    </lineage>
</organism>
<evidence type="ECO:0000313" key="1">
    <source>
        <dbReference type="EMBL" id="MDI3318389.1"/>
    </source>
</evidence>
<dbReference type="RefSeq" id="WP_282332517.1">
    <property type="nucleotide sequence ID" value="NZ_JASBRG010000001.1"/>
</dbReference>
<comment type="caution">
    <text evidence="1">The sequence shown here is derived from an EMBL/GenBank/DDBJ whole genome shotgun (WGS) entry which is preliminary data.</text>
</comment>
<dbReference type="EMBL" id="JASBRG010000001">
    <property type="protein sequence ID" value="MDI3318389.1"/>
    <property type="molecule type" value="Genomic_DNA"/>
</dbReference>
<sequence>MNVKEFGIFGEGFKSTIGTFGEAPAVNMFSDIVTGNVGAALQDEVKTKKK</sequence>
<proteinExistence type="predicted"/>
<dbReference type="Proteomes" id="UP001226434">
    <property type="component" value="Unassembled WGS sequence"/>
</dbReference>
<reference evidence="1 2" key="1">
    <citation type="submission" date="2023-05" db="EMBL/GenBank/DDBJ databases">
        <title>Genome sequence of Pinibacter sp. MAH-24.</title>
        <authorList>
            <person name="Huq M.A."/>
        </authorList>
    </citation>
    <scope>NUCLEOTIDE SEQUENCE [LARGE SCALE GENOMIC DNA]</scope>
    <source>
        <strain evidence="1 2">MAH-24</strain>
    </source>
</reference>
<evidence type="ECO:0000313" key="2">
    <source>
        <dbReference type="Proteomes" id="UP001226434"/>
    </source>
</evidence>
<accession>A0ABT6R921</accession>